<evidence type="ECO:0000313" key="9">
    <source>
        <dbReference type="EMBL" id="KAK7067551.1"/>
    </source>
</evidence>
<keyword evidence="6 8" id="KW-0560">Oxidoreductase</keyword>
<evidence type="ECO:0000313" key="10">
    <source>
        <dbReference type="Proteomes" id="UP001381693"/>
    </source>
</evidence>
<keyword evidence="7 8" id="KW-0503">Monooxygenase</keyword>
<dbReference type="GO" id="GO:0050660">
    <property type="term" value="F:flavin adenine dinucleotide binding"/>
    <property type="evidence" value="ECO:0007669"/>
    <property type="project" value="InterPro"/>
</dbReference>
<proteinExistence type="inferred from homology"/>
<dbReference type="Gene3D" id="3.50.50.60">
    <property type="entry name" value="FAD/NAD(P)-binding domain"/>
    <property type="match status" value="2"/>
</dbReference>
<gene>
    <name evidence="9" type="ORF">SK128_028187</name>
</gene>
<name>A0AAN8ZT59_HALRR</name>
<evidence type="ECO:0000256" key="8">
    <source>
        <dbReference type="RuleBase" id="RU361177"/>
    </source>
</evidence>
<organism evidence="9 10">
    <name type="scientific">Halocaridina rubra</name>
    <name type="common">Hawaiian red shrimp</name>
    <dbReference type="NCBI Taxonomy" id="373956"/>
    <lineage>
        <taxon>Eukaryota</taxon>
        <taxon>Metazoa</taxon>
        <taxon>Ecdysozoa</taxon>
        <taxon>Arthropoda</taxon>
        <taxon>Crustacea</taxon>
        <taxon>Multicrustacea</taxon>
        <taxon>Malacostraca</taxon>
        <taxon>Eumalacostraca</taxon>
        <taxon>Eucarida</taxon>
        <taxon>Decapoda</taxon>
        <taxon>Pleocyemata</taxon>
        <taxon>Caridea</taxon>
        <taxon>Atyoidea</taxon>
        <taxon>Atyidae</taxon>
        <taxon>Halocaridina</taxon>
    </lineage>
</organism>
<comment type="cofactor">
    <cofactor evidence="1 8">
        <name>FAD</name>
        <dbReference type="ChEBI" id="CHEBI:57692"/>
    </cofactor>
</comment>
<sequence length="423" mass="47752">MDTVGIIGCGAAGLCAARQVLATGKYKPQVWELSEGLGGTWRYNPDTGRDKYGIPIHSSMYQNLKTNLPKEVMSFPEFPFPTGGDSFLHHTKIVQYLKDYAEHFNLFQYIQFEHYVENVEPIPQEEGFPHWAVTVKDLKEGTTIITVCQAVIVCNGHYSVPRIPKLPFIEDFQGRQMHSHDYRDSSPFKGANVLVLGSGASGLDISLEISTVANKVMLSHNLPSPNQSKLPPNVTQVKGADSAYPKGFHLVDGTSVEADFILYCTGYEYSFPFLSEKCGIEVTKNQVSPLYKHLINAAMPSMGFLGIPFQICPFPFFDFQSRFFMKVMTGELDLPSLPEMLEEIEKDHQESLKKGVPEKHFHNMSIRQWQYTRDMAEMAGLETTMPVIEKLFTAVREIRNKTLMTYKSTTYIITGPETFECVH</sequence>
<dbReference type="PRINTS" id="PR00370">
    <property type="entry name" value="FMOXYGENASE"/>
</dbReference>
<dbReference type="SUPFAM" id="SSF51905">
    <property type="entry name" value="FAD/NAD(P)-binding domain"/>
    <property type="match status" value="2"/>
</dbReference>
<evidence type="ECO:0000256" key="6">
    <source>
        <dbReference type="ARBA" id="ARBA00023002"/>
    </source>
</evidence>
<dbReference type="InterPro" id="IPR000960">
    <property type="entry name" value="Flavin_mOase"/>
</dbReference>
<evidence type="ECO:0000256" key="7">
    <source>
        <dbReference type="ARBA" id="ARBA00023033"/>
    </source>
</evidence>
<evidence type="ECO:0000256" key="5">
    <source>
        <dbReference type="ARBA" id="ARBA00022857"/>
    </source>
</evidence>
<dbReference type="GO" id="GO:0004499">
    <property type="term" value="F:N,N-dimethylaniline monooxygenase activity"/>
    <property type="evidence" value="ECO:0007669"/>
    <property type="project" value="InterPro"/>
</dbReference>
<dbReference type="AlphaFoldDB" id="A0AAN8ZT59"/>
<evidence type="ECO:0000256" key="1">
    <source>
        <dbReference type="ARBA" id="ARBA00001974"/>
    </source>
</evidence>
<comment type="similarity">
    <text evidence="2 8">Belongs to the FMO family.</text>
</comment>
<dbReference type="FunFam" id="3.50.50.60:FF:000138">
    <property type="entry name" value="Flavin-containing monooxygenase"/>
    <property type="match status" value="1"/>
</dbReference>
<dbReference type="PANTHER" id="PTHR23023">
    <property type="entry name" value="DIMETHYLANILINE MONOOXYGENASE"/>
    <property type="match status" value="1"/>
</dbReference>
<dbReference type="GO" id="GO:0050661">
    <property type="term" value="F:NADP binding"/>
    <property type="evidence" value="ECO:0007669"/>
    <property type="project" value="InterPro"/>
</dbReference>
<evidence type="ECO:0000256" key="2">
    <source>
        <dbReference type="ARBA" id="ARBA00009183"/>
    </source>
</evidence>
<protein>
    <recommendedName>
        <fullName evidence="8">Flavin-containing monooxygenase</fullName>
        <ecNumber evidence="8">1.-.-.-</ecNumber>
    </recommendedName>
</protein>
<accession>A0AAN8ZT59</accession>
<dbReference type="Proteomes" id="UP001381693">
    <property type="component" value="Unassembled WGS sequence"/>
</dbReference>
<keyword evidence="5" id="KW-0521">NADP</keyword>
<keyword evidence="3 8" id="KW-0285">Flavoprotein</keyword>
<dbReference type="InterPro" id="IPR020946">
    <property type="entry name" value="Flavin_mOase-like"/>
</dbReference>
<keyword evidence="10" id="KW-1185">Reference proteome</keyword>
<dbReference type="PIRSF" id="PIRSF000332">
    <property type="entry name" value="FMO"/>
    <property type="match status" value="1"/>
</dbReference>
<dbReference type="EMBL" id="JAXCGZ010018075">
    <property type="protein sequence ID" value="KAK7067551.1"/>
    <property type="molecule type" value="Genomic_DNA"/>
</dbReference>
<evidence type="ECO:0000256" key="3">
    <source>
        <dbReference type="ARBA" id="ARBA00022630"/>
    </source>
</evidence>
<dbReference type="InterPro" id="IPR036188">
    <property type="entry name" value="FAD/NAD-bd_sf"/>
</dbReference>
<reference evidence="9 10" key="1">
    <citation type="submission" date="2023-11" db="EMBL/GenBank/DDBJ databases">
        <title>Halocaridina rubra genome assembly.</title>
        <authorList>
            <person name="Smith C."/>
        </authorList>
    </citation>
    <scope>NUCLEOTIDE SEQUENCE [LARGE SCALE GENOMIC DNA]</scope>
    <source>
        <strain evidence="9">EP-1</strain>
        <tissue evidence="9">Whole</tissue>
    </source>
</reference>
<dbReference type="Pfam" id="PF00743">
    <property type="entry name" value="FMO-like"/>
    <property type="match status" value="2"/>
</dbReference>
<dbReference type="EC" id="1.-.-.-" evidence="8"/>
<dbReference type="InterPro" id="IPR050346">
    <property type="entry name" value="FMO-like"/>
</dbReference>
<keyword evidence="4 8" id="KW-0274">FAD</keyword>
<comment type="caution">
    <text evidence="9">The sequence shown here is derived from an EMBL/GenBank/DDBJ whole genome shotgun (WGS) entry which is preliminary data.</text>
</comment>
<evidence type="ECO:0000256" key="4">
    <source>
        <dbReference type="ARBA" id="ARBA00022827"/>
    </source>
</evidence>